<dbReference type="GO" id="GO:0005730">
    <property type="term" value="C:nucleolus"/>
    <property type="evidence" value="ECO:0007669"/>
    <property type="project" value="UniProtKB-SubCell"/>
</dbReference>
<proteinExistence type="inferred from homology"/>
<evidence type="ECO:0000313" key="7">
    <source>
        <dbReference type="Proteomes" id="UP000189580"/>
    </source>
</evidence>
<dbReference type="GO" id="GO:0003677">
    <property type="term" value="F:DNA binding"/>
    <property type="evidence" value="ECO:0007669"/>
    <property type="project" value="InterPro"/>
</dbReference>
<sequence length="412" mass="45323">MASTKATEVVKLQTKLLIDDERESSAILGQFPGINVSETASFELYKSKSGKALVHGQSDKLEYDGVSEGKDGNKYCVAVYDPQTKSLQLVPTPLVALSTIVKSKKRVRGPDIKQSNVRNSIQRTALGEAFGTKKAKKAITDLERNKIDADLLQDLETAIVDTVKTSTENLPSHEKIQEALSSERPIPPYNLEATDTSLIYPLIDGVFSKQEYDAMKVASIILKEKDDAKRIAMFPQKTSTYIHTRVQNTILSEISSVDKIHKIKLLYYASLLIAVYENRRISSKTALLAKLGNPPEILVQGVINKFTVSKAGRFGRSKDMSFAIDPACENKLLCYFLVLALHLDNFSVEIPPLVHELSLKPSKLADLFKALGCNIKVVGASKSNNNAGLKIAVLKAPLRLPEVAKRKRAGGR</sequence>
<evidence type="ECO:0000256" key="4">
    <source>
        <dbReference type="ARBA" id="ARBA00023163"/>
    </source>
</evidence>
<organism evidence="6 7">
    <name type="scientific">Sugiyamaella lignohabitans</name>
    <dbReference type="NCBI Taxonomy" id="796027"/>
    <lineage>
        <taxon>Eukaryota</taxon>
        <taxon>Fungi</taxon>
        <taxon>Dikarya</taxon>
        <taxon>Ascomycota</taxon>
        <taxon>Saccharomycotina</taxon>
        <taxon>Dipodascomycetes</taxon>
        <taxon>Dipodascales</taxon>
        <taxon>Trichomonascaceae</taxon>
        <taxon>Sugiyamaella</taxon>
    </lineage>
</organism>
<name>A0A167CST9_9ASCO</name>
<dbReference type="PANTHER" id="PTHR14440">
    <property type="entry name" value="DNA-DIRECTED RNA POLYMERASE I SUBUNIT RPA49"/>
    <property type="match status" value="1"/>
</dbReference>
<keyword evidence="7" id="KW-1185">Reference proteome</keyword>
<dbReference type="Proteomes" id="UP000189580">
    <property type="component" value="Chromosome a"/>
</dbReference>
<dbReference type="AlphaFoldDB" id="A0A167CST9"/>
<dbReference type="GeneID" id="30034974"/>
<evidence type="ECO:0000256" key="2">
    <source>
        <dbReference type="ARBA" id="ARBA00009430"/>
    </source>
</evidence>
<dbReference type="OrthoDB" id="532500at2759"/>
<dbReference type="InterPro" id="IPR009668">
    <property type="entry name" value="RNA_pol-assoc_fac_A49-like"/>
</dbReference>
<dbReference type="RefSeq" id="XP_018734542.1">
    <property type="nucleotide sequence ID" value="XM_018879987.1"/>
</dbReference>
<comment type="subcellular location">
    <subcellularLocation>
        <location evidence="1">Nucleus</location>
        <location evidence="1">Nucleolus</location>
    </subcellularLocation>
</comment>
<keyword evidence="3 6" id="KW-0240">DNA-directed RNA polymerase</keyword>
<gene>
    <name evidence="6" type="primary">RPA49</name>
    <name evidence="6" type="ORF">AWJ20_300</name>
</gene>
<reference evidence="6 7" key="1">
    <citation type="submission" date="2016-02" db="EMBL/GenBank/DDBJ databases">
        <title>Complete genome sequence and transcriptome regulation of the pentose utilising yeast Sugiyamaella lignohabitans.</title>
        <authorList>
            <person name="Bellasio M."/>
            <person name="Peymann A."/>
            <person name="Valli M."/>
            <person name="Sipitzky M."/>
            <person name="Graf A."/>
            <person name="Sauer M."/>
            <person name="Marx H."/>
            <person name="Mattanovich D."/>
        </authorList>
    </citation>
    <scope>NUCLEOTIDE SEQUENCE [LARGE SCALE GENOMIC DNA]</scope>
    <source>
        <strain evidence="6 7">CBS 10342</strain>
    </source>
</reference>
<dbReference type="GO" id="GO:0000428">
    <property type="term" value="C:DNA-directed RNA polymerase complex"/>
    <property type="evidence" value="ECO:0007669"/>
    <property type="project" value="UniProtKB-KW"/>
</dbReference>
<evidence type="ECO:0000256" key="5">
    <source>
        <dbReference type="ARBA" id="ARBA00023242"/>
    </source>
</evidence>
<keyword evidence="4" id="KW-0804">Transcription</keyword>
<evidence type="ECO:0000256" key="1">
    <source>
        <dbReference type="ARBA" id="ARBA00004604"/>
    </source>
</evidence>
<protein>
    <submittedName>
        <fullName evidence="6">DNA-directed RNA polymerase I subunit RPA49</fullName>
    </submittedName>
</protein>
<evidence type="ECO:0000256" key="3">
    <source>
        <dbReference type="ARBA" id="ARBA00022478"/>
    </source>
</evidence>
<keyword evidence="5" id="KW-0539">Nucleus</keyword>
<accession>A0A167CST9</accession>
<dbReference type="GO" id="GO:0006351">
    <property type="term" value="P:DNA-templated transcription"/>
    <property type="evidence" value="ECO:0007669"/>
    <property type="project" value="InterPro"/>
</dbReference>
<evidence type="ECO:0000313" key="6">
    <source>
        <dbReference type="EMBL" id="ANB12065.1"/>
    </source>
</evidence>
<dbReference type="EMBL" id="CP014501">
    <property type="protein sequence ID" value="ANB12065.1"/>
    <property type="molecule type" value="Genomic_DNA"/>
</dbReference>
<dbReference type="KEGG" id="slb:AWJ20_300"/>
<dbReference type="Pfam" id="PF06870">
    <property type="entry name" value="RNA_pol_I_A49"/>
    <property type="match status" value="1"/>
</dbReference>
<comment type="similarity">
    <text evidence="2">Belongs to the eukaryotic RPA49/POLR1E RNA polymerase subunit family.</text>
</comment>